<protein>
    <submittedName>
        <fullName evidence="1">DNA-binding transcriptional regulator AlpA</fullName>
    </submittedName>
</protein>
<evidence type="ECO:0000313" key="2">
    <source>
        <dbReference type="Proteomes" id="UP001549251"/>
    </source>
</evidence>
<dbReference type="Gene3D" id="1.10.238.160">
    <property type="match status" value="1"/>
</dbReference>
<dbReference type="InterPro" id="IPR052931">
    <property type="entry name" value="Prophage_regulatory_activator"/>
</dbReference>
<dbReference type="PANTHER" id="PTHR36154:SF1">
    <property type="entry name" value="DNA-BINDING TRANSCRIPTIONAL ACTIVATOR ALPA"/>
    <property type="match status" value="1"/>
</dbReference>
<sequence>MNKVTSSTQHTSTTIRPTIIRLPEVLQTVGLSRASIYRLMKLGQFPQQVRLGMKAVGWLRAEVEHWIISLSQARPGSMPEQVLTLQRTAA</sequence>
<organism evidence="1 2">
    <name type="scientific">Rhodanobacter soli</name>
    <dbReference type="NCBI Taxonomy" id="590609"/>
    <lineage>
        <taxon>Bacteria</taxon>
        <taxon>Pseudomonadati</taxon>
        <taxon>Pseudomonadota</taxon>
        <taxon>Gammaproteobacteria</taxon>
        <taxon>Lysobacterales</taxon>
        <taxon>Rhodanobacteraceae</taxon>
        <taxon>Rhodanobacter</taxon>
    </lineage>
</organism>
<evidence type="ECO:0000313" key="1">
    <source>
        <dbReference type="EMBL" id="MET4567703.1"/>
    </source>
</evidence>
<dbReference type="RefSeq" id="WP_354546583.1">
    <property type="nucleotide sequence ID" value="NZ_JBEPSD010000001.1"/>
</dbReference>
<accession>A0ABV2PRP3</accession>
<dbReference type="PANTHER" id="PTHR36154">
    <property type="entry name" value="DNA-BINDING TRANSCRIPTIONAL ACTIVATOR ALPA"/>
    <property type="match status" value="1"/>
</dbReference>
<gene>
    <name evidence="1" type="ORF">ABIE04_000030</name>
</gene>
<reference evidence="1 2" key="1">
    <citation type="submission" date="2024-06" db="EMBL/GenBank/DDBJ databases">
        <title>Sorghum-associated microbial communities from plants grown in Nebraska, USA.</title>
        <authorList>
            <person name="Schachtman D."/>
        </authorList>
    </citation>
    <scope>NUCLEOTIDE SEQUENCE [LARGE SCALE GENOMIC DNA]</scope>
    <source>
        <strain evidence="1 2">1757</strain>
    </source>
</reference>
<dbReference type="InterPro" id="IPR010260">
    <property type="entry name" value="AlpA"/>
</dbReference>
<comment type="caution">
    <text evidence="1">The sequence shown here is derived from an EMBL/GenBank/DDBJ whole genome shotgun (WGS) entry which is preliminary data.</text>
</comment>
<dbReference type="GO" id="GO:0003677">
    <property type="term" value="F:DNA binding"/>
    <property type="evidence" value="ECO:0007669"/>
    <property type="project" value="UniProtKB-KW"/>
</dbReference>
<keyword evidence="1" id="KW-0238">DNA-binding</keyword>
<dbReference type="Pfam" id="PF05930">
    <property type="entry name" value="Phage_AlpA"/>
    <property type="match status" value="1"/>
</dbReference>
<proteinExistence type="predicted"/>
<keyword evidence="2" id="KW-1185">Reference proteome</keyword>
<dbReference type="EMBL" id="JBEPSD010000001">
    <property type="protein sequence ID" value="MET4567703.1"/>
    <property type="molecule type" value="Genomic_DNA"/>
</dbReference>
<dbReference type="Proteomes" id="UP001549251">
    <property type="component" value="Unassembled WGS sequence"/>
</dbReference>
<name>A0ABV2PRP3_9GAMM</name>